<protein>
    <submittedName>
        <fullName evidence="1">Uncharacterized protein</fullName>
    </submittedName>
</protein>
<evidence type="ECO:0000313" key="2">
    <source>
        <dbReference type="Proteomes" id="UP000219612"/>
    </source>
</evidence>
<dbReference type="Proteomes" id="UP000219612">
    <property type="component" value="Unassembled WGS sequence"/>
</dbReference>
<organism evidence="1 2">
    <name type="scientific">Paractinoplanes atraurantiacus</name>
    <dbReference type="NCBI Taxonomy" id="1036182"/>
    <lineage>
        <taxon>Bacteria</taxon>
        <taxon>Bacillati</taxon>
        <taxon>Actinomycetota</taxon>
        <taxon>Actinomycetes</taxon>
        <taxon>Micromonosporales</taxon>
        <taxon>Micromonosporaceae</taxon>
        <taxon>Paractinoplanes</taxon>
    </lineage>
</organism>
<sequence length="107" mass="11167">MESFSTDKLHGIRFMAANPLIARTMRGAEGDRIGSNLTALADELVTLLPSPTPADTLLVRMSILSINAAVEAAADTETAEDEIIRAAATAARALIRLVTSGKSLSAS</sequence>
<name>A0A285K0D0_9ACTN</name>
<evidence type="ECO:0000313" key="1">
    <source>
        <dbReference type="EMBL" id="SNY66010.1"/>
    </source>
</evidence>
<proteinExistence type="predicted"/>
<accession>A0A285K0D0</accession>
<dbReference type="EMBL" id="OBDY01000029">
    <property type="protein sequence ID" value="SNY66010.1"/>
    <property type="molecule type" value="Genomic_DNA"/>
</dbReference>
<dbReference type="AlphaFoldDB" id="A0A285K0D0"/>
<reference evidence="1 2" key="1">
    <citation type="submission" date="2017-09" db="EMBL/GenBank/DDBJ databases">
        <authorList>
            <person name="Ehlers B."/>
            <person name="Leendertz F.H."/>
        </authorList>
    </citation>
    <scope>NUCLEOTIDE SEQUENCE [LARGE SCALE GENOMIC DNA]</scope>
    <source>
        <strain evidence="1 2">CGMCC 4.6857</strain>
    </source>
</reference>
<keyword evidence="2" id="KW-1185">Reference proteome</keyword>
<gene>
    <name evidence="1" type="ORF">SAMN05421748_12936</name>
</gene>